<dbReference type="STRING" id="1423764.FC95_GL000387"/>
<name>A0A511DV54_LENKE</name>
<reference evidence="1" key="1">
    <citation type="submission" date="2019-07" db="EMBL/GenBank/DDBJ databases">
        <title>Whole genome shotgun sequence of Lactobacillus kefiri NBRC 15888.</title>
        <authorList>
            <person name="Hosoyama A."/>
            <person name="Uohara A."/>
            <person name="Ohji S."/>
            <person name="Ichikawa N."/>
        </authorList>
    </citation>
    <scope>NUCLEOTIDE SEQUENCE [LARGE SCALE GENOMIC DNA]</scope>
    <source>
        <strain evidence="1">NBRC 15888</strain>
    </source>
</reference>
<evidence type="ECO:0000313" key="2">
    <source>
        <dbReference type="Proteomes" id="UP000321893"/>
    </source>
</evidence>
<dbReference type="AlphaFoldDB" id="A0A511DV54"/>
<protein>
    <submittedName>
        <fullName evidence="1">Uncharacterized protein</fullName>
    </submittedName>
</protein>
<sequence>MSVIAEEKIDYAQLLEKLESGEIDKLEVKPETFMQFQTAYMNFDHRKRVIGSATEGGLITYVYEHDDKKKTS</sequence>
<dbReference type="EMBL" id="BJVK01000004">
    <property type="protein sequence ID" value="GEL27664.1"/>
    <property type="molecule type" value="Genomic_DNA"/>
</dbReference>
<comment type="caution">
    <text evidence="1">The sequence shown here is derived from an EMBL/GenBank/DDBJ whole genome shotgun (WGS) entry which is preliminary data.</text>
</comment>
<proteinExistence type="predicted"/>
<dbReference type="Proteomes" id="UP000321893">
    <property type="component" value="Unassembled WGS sequence"/>
</dbReference>
<keyword evidence="2" id="KW-1185">Reference proteome</keyword>
<evidence type="ECO:0000313" key="1">
    <source>
        <dbReference type="EMBL" id="GEL27664.1"/>
    </source>
</evidence>
<gene>
    <name evidence="1" type="ORF">LKE01_04840</name>
</gene>
<organism evidence="1 2">
    <name type="scientific">Lentilactobacillus kefiri</name>
    <name type="common">Lactobacillus kefiri</name>
    <dbReference type="NCBI Taxonomy" id="33962"/>
    <lineage>
        <taxon>Bacteria</taxon>
        <taxon>Bacillati</taxon>
        <taxon>Bacillota</taxon>
        <taxon>Bacilli</taxon>
        <taxon>Lactobacillales</taxon>
        <taxon>Lactobacillaceae</taxon>
        <taxon>Lentilactobacillus</taxon>
    </lineage>
</organism>
<accession>A0A511DV54</accession>